<feature type="transmembrane region" description="Helical" evidence="6">
    <location>
        <begin position="158"/>
        <end position="176"/>
    </location>
</feature>
<dbReference type="GO" id="GO:0046839">
    <property type="term" value="P:phospholipid dephosphorylation"/>
    <property type="evidence" value="ECO:0007669"/>
    <property type="project" value="TreeGrafter"/>
</dbReference>
<dbReference type="PANTHER" id="PTHR10165:SF84">
    <property type="entry name" value="PHOSPHATIDIC ACID PHOSPHATASE BETA"/>
    <property type="match status" value="1"/>
</dbReference>
<dbReference type="eggNOG" id="KOG3030">
    <property type="taxonomic scope" value="Eukaryota"/>
</dbReference>
<dbReference type="Gene3D" id="1.20.144.10">
    <property type="entry name" value="Phosphatidic acid phosphatase type 2/haloperoxidase"/>
    <property type="match status" value="1"/>
</dbReference>
<dbReference type="OrthoDB" id="10030083at2759"/>
<dbReference type="AlphaFoldDB" id="M7T531"/>
<feature type="transmembrane region" description="Helical" evidence="6">
    <location>
        <begin position="57"/>
        <end position="79"/>
    </location>
</feature>
<evidence type="ECO:0000313" key="9">
    <source>
        <dbReference type="Proteomes" id="UP000012174"/>
    </source>
</evidence>
<evidence type="ECO:0000256" key="4">
    <source>
        <dbReference type="ARBA" id="ARBA00022989"/>
    </source>
</evidence>
<keyword evidence="5 6" id="KW-0472">Membrane</keyword>
<comment type="similarity">
    <text evidence="2">Belongs to the PA-phosphatase related phosphoesterase family.</text>
</comment>
<evidence type="ECO:0000256" key="5">
    <source>
        <dbReference type="ARBA" id="ARBA00023136"/>
    </source>
</evidence>
<dbReference type="HOGENOM" id="CLU_021458_0_2_1"/>
<feature type="transmembrane region" description="Helical" evidence="6">
    <location>
        <begin position="188"/>
        <end position="213"/>
    </location>
</feature>
<comment type="subcellular location">
    <subcellularLocation>
        <location evidence="1">Membrane</location>
        <topology evidence="1">Multi-pass membrane protein</topology>
    </subcellularLocation>
</comment>
<evidence type="ECO:0000256" key="3">
    <source>
        <dbReference type="ARBA" id="ARBA00022692"/>
    </source>
</evidence>
<evidence type="ECO:0000256" key="6">
    <source>
        <dbReference type="SAM" id="Phobius"/>
    </source>
</evidence>
<dbReference type="KEGG" id="ela:UCREL1_11336"/>
<keyword evidence="4 6" id="KW-1133">Transmembrane helix</keyword>
<gene>
    <name evidence="8" type="ORF">UCREL1_11336</name>
</gene>
<dbReference type="InterPro" id="IPR000326">
    <property type="entry name" value="PAP2/HPO"/>
</dbReference>
<proteinExistence type="inferred from homology"/>
<evidence type="ECO:0000259" key="7">
    <source>
        <dbReference type="SMART" id="SM00014"/>
    </source>
</evidence>
<dbReference type="PANTHER" id="PTHR10165">
    <property type="entry name" value="LIPID PHOSPHATE PHOSPHATASE"/>
    <property type="match status" value="1"/>
</dbReference>
<feature type="domain" description="Phosphatidic acid phosphatase type 2/haloperoxidase" evidence="7">
    <location>
        <begin position="59"/>
        <end position="231"/>
    </location>
</feature>
<dbReference type="InterPro" id="IPR043216">
    <property type="entry name" value="PAP-like"/>
</dbReference>
<keyword evidence="9" id="KW-1185">Reference proteome</keyword>
<dbReference type="GO" id="GO:0006644">
    <property type="term" value="P:phospholipid metabolic process"/>
    <property type="evidence" value="ECO:0007669"/>
    <property type="project" value="InterPro"/>
</dbReference>
<evidence type="ECO:0000256" key="1">
    <source>
        <dbReference type="ARBA" id="ARBA00004141"/>
    </source>
</evidence>
<dbReference type="GO" id="GO:0008195">
    <property type="term" value="F:phosphatidate phosphatase activity"/>
    <property type="evidence" value="ECO:0007669"/>
    <property type="project" value="TreeGrafter"/>
</dbReference>
<accession>M7T531</accession>
<keyword evidence="3 6" id="KW-0812">Transmembrane</keyword>
<name>M7T531_EUTLA</name>
<sequence>MVPNNGPGPDPQYAYPYRERIIPSWAAGLLAVALPAAVILVLQALRVIRSFWDADAALFGVATAVLAASAFQVVLKWAVGGLRPHFYDRCRPDVSLASSGTGTGTGTGGGGGGGGGTGYQGIMYTTAICTRGHWGLAAGDSSSSDSDLRDAVASFPSGHAASVFAGMLFLALYLNAKFKVFGPRAVPAAAWGLGLLVLLPLLAACLVCASLVVDHSHHGRDLVAGAAIGMRK</sequence>
<dbReference type="Pfam" id="PF01569">
    <property type="entry name" value="PAP2"/>
    <property type="match status" value="1"/>
</dbReference>
<dbReference type="InterPro" id="IPR036938">
    <property type="entry name" value="PAP2/HPO_sf"/>
</dbReference>
<evidence type="ECO:0000313" key="8">
    <source>
        <dbReference type="EMBL" id="EMR61735.1"/>
    </source>
</evidence>
<organism evidence="8 9">
    <name type="scientific">Eutypa lata (strain UCR-EL1)</name>
    <name type="common">Grapevine dieback disease fungus</name>
    <name type="synonym">Eutypa armeniacae</name>
    <dbReference type="NCBI Taxonomy" id="1287681"/>
    <lineage>
        <taxon>Eukaryota</taxon>
        <taxon>Fungi</taxon>
        <taxon>Dikarya</taxon>
        <taxon>Ascomycota</taxon>
        <taxon>Pezizomycotina</taxon>
        <taxon>Sordariomycetes</taxon>
        <taxon>Xylariomycetidae</taxon>
        <taxon>Xylariales</taxon>
        <taxon>Diatrypaceae</taxon>
        <taxon>Eutypa</taxon>
    </lineage>
</organism>
<reference evidence="9" key="1">
    <citation type="journal article" date="2013" name="Genome Announc.">
        <title>Draft genome sequence of the grapevine dieback fungus Eutypa lata UCR-EL1.</title>
        <authorList>
            <person name="Blanco-Ulate B."/>
            <person name="Rolshausen P.E."/>
            <person name="Cantu D."/>
        </authorList>
    </citation>
    <scope>NUCLEOTIDE SEQUENCE [LARGE SCALE GENOMIC DNA]</scope>
    <source>
        <strain evidence="9">UCR-EL1</strain>
    </source>
</reference>
<evidence type="ECO:0000256" key="2">
    <source>
        <dbReference type="ARBA" id="ARBA00008816"/>
    </source>
</evidence>
<dbReference type="EMBL" id="KB707563">
    <property type="protein sequence ID" value="EMR61735.1"/>
    <property type="molecule type" value="Genomic_DNA"/>
</dbReference>
<dbReference type="GO" id="GO:0016020">
    <property type="term" value="C:membrane"/>
    <property type="evidence" value="ECO:0007669"/>
    <property type="project" value="UniProtKB-SubCell"/>
</dbReference>
<feature type="transmembrane region" description="Helical" evidence="6">
    <location>
        <begin position="25"/>
        <end position="45"/>
    </location>
</feature>
<dbReference type="Proteomes" id="UP000012174">
    <property type="component" value="Unassembled WGS sequence"/>
</dbReference>
<dbReference type="STRING" id="1287681.M7T531"/>
<dbReference type="SMART" id="SM00014">
    <property type="entry name" value="acidPPc"/>
    <property type="match status" value="1"/>
</dbReference>
<dbReference type="SUPFAM" id="SSF48317">
    <property type="entry name" value="Acid phosphatase/Vanadium-dependent haloperoxidase"/>
    <property type="match status" value="1"/>
</dbReference>
<protein>
    <submittedName>
        <fullName evidence="8">Putative lipid phosphate phosphatase 1 protein</fullName>
    </submittedName>
</protein>